<keyword evidence="5 9" id="KW-0676">Redox-active center</keyword>
<accession>A0A1Q2MDQ3</accession>
<evidence type="ECO:0000313" key="11">
    <source>
        <dbReference type="EMBL" id="AQQ70800.1"/>
    </source>
</evidence>
<proteinExistence type="inferred from homology"/>
<dbReference type="PANTHER" id="PTHR45663:SF11">
    <property type="entry name" value="GEO12009P1"/>
    <property type="match status" value="1"/>
</dbReference>
<comment type="similarity">
    <text evidence="1 7">Belongs to the thioredoxin family.</text>
</comment>
<dbReference type="PRINTS" id="PR00421">
    <property type="entry name" value="THIOREDOXIN"/>
</dbReference>
<dbReference type="PROSITE" id="PS00194">
    <property type="entry name" value="THIOREDOXIN_1"/>
    <property type="match status" value="1"/>
</dbReference>
<dbReference type="KEGG" id="pbas:SMSP2_01162"/>
<dbReference type="PANTHER" id="PTHR45663">
    <property type="entry name" value="GEO12009P1"/>
    <property type="match status" value="1"/>
</dbReference>
<dbReference type="InterPro" id="IPR005746">
    <property type="entry name" value="Thioredoxin"/>
</dbReference>
<dbReference type="InterPro" id="IPR013766">
    <property type="entry name" value="Thioredoxin_domain"/>
</dbReference>
<dbReference type="EMBL" id="CP019646">
    <property type="protein sequence ID" value="AQQ70800.1"/>
    <property type="molecule type" value="Genomic_DNA"/>
</dbReference>
<dbReference type="STRING" id="1851148.SMSP2_01162"/>
<evidence type="ECO:0000256" key="1">
    <source>
        <dbReference type="ARBA" id="ARBA00008987"/>
    </source>
</evidence>
<dbReference type="AlphaFoldDB" id="A0A1Q2MDQ3"/>
<feature type="domain" description="Thioredoxin" evidence="10">
    <location>
        <begin position="1"/>
        <end position="108"/>
    </location>
</feature>
<name>A0A1Q2MDQ3_9BACT</name>
<evidence type="ECO:0000256" key="9">
    <source>
        <dbReference type="PIRSR" id="PIRSR000077-4"/>
    </source>
</evidence>
<evidence type="ECO:0000313" key="12">
    <source>
        <dbReference type="Proteomes" id="UP000188181"/>
    </source>
</evidence>
<dbReference type="SUPFAM" id="SSF52833">
    <property type="entry name" value="Thioredoxin-like"/>
    <property type="match status" value="1"/>
</dbReference>
<keyword evidence="3" id="KW-0249">Electron transport</keyword>
<evidence type="ECO:0000256" key="7">
    <source>
        <dbReference type="PIRNR" id="PIRNR000077"/>
    </source>
</evidence>
<feature type="active site" description="Nucleophile" evidence="8">
    <location>
        <position position="33"/>
    </location>
</feature>
<dbReference type="Proteomes" id="UP000188181">
    <property type="component" value="Chromosome"/>
</dbReference>
<evidence type="ECO:0000256" key="2">
    <source>
        <dbReference type="ARBA" id="ARBA00022448"/>
    </source>
</evidence>
<dbReference type="PROSITE" id="PS51352">
    <property type="entry name" value="THIOREDOXIN_2"/>
    <property type="match status" value="1"/>
</dbReference>
<evidence type="ECO:0000259" key="10">
    <source>
        <dbReference type="PROSITE" id="PS51352"/>
    </source>
</evidence>
<dbReference type="FunFam" id="3.40.30.10:FF:000001">
    <property type="entry name" value="Thioredoxin"/>
    <property type="match status" value="1"/>
</dbReference>
<gene>
    <name evidence="11" type="primary">trxA_2</name>
    <name evidence="11" type="ORF">SMSP2_01162</name>
</gene>
<dbReference type="OrthoDB" id="9790390at2"/>
<evidence type="ECO:0000256" key="8">
    <source>
        <dbReference type="PIRSR" id="PIRSR000077-1"/>
    </source>
</evidence>
<dbReference type="RefSeq" id="WP_146683037.1">
    <property type="nucleotide sequence ID" value="NZ_CP019646.1"/>
</dbReference>
<feature type="active site" description="Nucleophile" evidence="8">
    <location>
        <position position="36"/>
    </location>
</feature>
<feature type="disulfide bond" description="Redox-active" evidence="9">
    <location>
        <begin position="33"/>
        <end position="36"/>
    </location>
</feature>
<reference evidence="12" key="1">
    <citation type="submission" date="2017-02" db="EMBL/GenBank/DDBJ databases">
        <title>Comparative genomics and description of representatives of a novel lineage of planctomycetes thriving in anoxic sediments.</title>
        <authorList>
            <person name="Spring S."/>
            <person name="Bunk B."/>
            <person name="Sproer C."/>
        </authorList>
    </citation>
    <scope>NUCLEOTIDE SEQUENCE [LARGE SCALE GENOMIC DNA]</scope>
    <source>
        <strain evidence="12">SM-Chi-D1</strain>
    </source>
</reference>
<protein>
    <recommendedName>
        <fullName evidence="6 7">Thioredoxin</fullName>
    </recommendedName>
</protein>
<keyword evidence="4 9" id="KW-1015">Disulfide bond</keyword>
<dbReference type="PIRSF" id="PIRSF000077">
    <property type="entry name" value="Thioredoxin"/>
    <property type="match status" value="1"/>
</dbReference>
<dbReference type="InterPro" id="IPR036249">
    <property type="entry name" value="Thioredoxin-like_sf"/>
</dbReference>
<dbReference type="InterPro" id="IPR017937">
    <property type="entry name" value="Thioredoxin_CS"/>
</dbReference>
<dbReference type="NCBIfam" id="TIGR01068">
    <property type="entry name" value="thioredoxin"/>
    <property type="match status" value="1"/>
</dbReference>
<dbReference type="Gene3D" id="3.40.30.10">
    <property type="entry name" value="Glutaredoxin"/>
    <property type="match status" value="1"/>
</dbReference>
<organism evidence="11 12">
    <name type="scientific">Limihaloglobus sulfuriphilus</name>
    <dbReference type="NCBI Taxonomy" id="1851148"/>
    <lineage>
        <taxon>Bacteria</taxon>
        <taxon>Pseudomonadati</taxon>
        <taxon>Planctomycetota</taxon>
        <taxon>Phycisphaerae</taxon>
        <taxon>Sedimentisphaerales</taxon>
        <taxon>Sedimentisphaeraceae</taxon>
        <taxon>Limihaloglobus</taxon>
    </lineage>
</organism>
<dbReference type="GO" id="GO:0015035">
    <property type="term" value="F:protein-disulfide reductase activity"/>
    <property type="evidence" value="ECO:0007669"/>
    <property type="project" value="UniProtKB-UniRule"/>
</dbReference>
<feature type="site" description="Deprotonates C-terminal active site Cys" evidence="8">
    <location>
        <position position="27"/>
    </location>
</feature>
<keyword evidence="2" id="KW-0813">Transport</keyword>
<sequence length="108" mass="12028">MSENVMHISDSEFSELISSSDVPVLVDFWAEWCGPCRMIGPVVEEIAEEYAGKAKICKIDIDEHRDAANQVGVQSIPTVVIFKNGQLEKKWVGVTSKEDITEALDELM</sequence>
<dbReference type="CDD" id="cd02947">
    <property type="entry name" value="TRX_family"/>
    <property type="match status" value="1"/>
</dbReference>
<feature type="site" description="Contributes to redox potential value" evidence="8">
    <location>
        <position position="34"/>
    </location>
</feature>
<dbReference type="GO" id="GO:0005737">
    <property type="term" value="C:cytoplasm"/>
    <property type="evidence" value="ECO:0007669"/>
    <property type="project" value="TreeGrafter"/>
</dbReference>
<evidence type="ECO:0000256" key="4">
    <source>
        <dbReference type="ARBA" id="ARBA00023157"/>
    </source>
</evidence>
<keyword evidence="12" id="KW-1185">Reference proteome</keyword>
<dbReference type="Pfam" id="PF00085">
    <property type="entry name" value="Thioredoxin"/>
    <property type="match status" value="1"/>
</dbReference>
<evidence type="ECO:0000256" key="5">
    <source>
        <dbReference type="ARBA" id="ARBA00023284"/>
    </source>
</evidence>
<feature type="site" description="Contributes to redox potential value" evidence="8">
    <location>
        <position position="35"/>
    </location>
</feature>
<evidence type="ECO:0000256" key="3">
    <source>
        <dbReference type="ARBA" id="ARBA00022982"/>
    </source>
</evidence>
<evidence type="ECO:0000256" key="6">
    <source>
        <dbReference type="NCBIfam" id="TIGR01068"/>
    </source>
</evidence>